<accession>A0A8H6TKT2</accession>
<comment type="caution">
    <text evidence="2">The sequence shown here is derived from an EMBL/GenBank/DDBJ whole genome shotgun (WGS) entry which is preliminary data.</text>
</comment>
<dbReference type="GO" id="GO:0006666">
    <property type="term" value="P:3-keto-sphinganine metabolic process"/>
    <property type="evidence" value="ECO:0007669"/>
    <property type="project" value="TreeGrafter"/>
</dbReference>
<evidence type="ECO:0000256" key="1">
    <source>
        <dbReference type="SAM" id="Phobius"/>
    </source>
</evidence>
<proteinExistence type="predicted"/>
<dbReference type="AlphaFoldDB" id="A0A8H6TKT2"/>
<dbReference type="Proteomes" id="UP000613580">
    <property type="component" value="Unassembled WGS sequence"/>
</dbReference>
<dbReference type="InterPro" id="IPR036291">
    <property type="entry name" value="NAD(P)-bd_dom_sf"/>
</dbReference>
<reference evidence="2" key="1">
    <citation type="submission" date="2020-05" db="EMBL/GenBank/DDBJ databases">
        <title>Mycena genomes resolve the evolution of fungal bioluminescence.</title>
        <authorList>
            <person name="Tsai I.J."/>
        </authorList>
    </citation>
    <scope>NUCLEOTIDE SEQUENCE</scope>
    <source>
        <strain evidence="2">110903Hualien_Pintung</strain>
    </source>
</reference>
<dbReference type="GO" id="GO:0005789">
    <property type="term" value="C:endoplasmic reticulum membrane"/>
    <property type="evidence" value="ECO:0007669"/>
    <property type="project" value="TreeGrafter"/>
</dbReference>
<sequence>MFSSRGAWNPDGKHCYVTGGTSGLGLALALLLASKGAHVSVVARAQSALDSALAQLEAARVYPHQRLKAYSYDLRMFSESEKALQAVCAEFGGQAPDAVFTCAGAARPKYFVMLSEEDMRKGMDDAYWIQAWTILAAVKLMVRQRRPGLVTIVSSMVGYMSFLGWGPYAPGKHALHGLADTLQSELMLYDPPITAHLFVPATMLTPGFDKENVDKPQITRDIDDPASAITPANAACALLAGVQRGDAHITCDIVGDMFRVSSRGLAPRRGWVRDALLDWLAFWVAPIWRYFALDRRVRAKKTREEHRAFLEESGFFDSAVDRRN</sequence>
<dbReference type="Gene3D" id="3.40.50.720">
    <property type="entry name" value="NAD(P)-binding Rossmann-like Domain"/>
    <property type="match status" value="1"/>
</dbReference>
<dbReference type="GO" id="GO:0030148">
    <property type="term" value="P:sphingolipid biosynthetic process"/>
    <property type="evidence" value="ECO:0007669"/>
    <property type="project" value="TreeGrafter"/>
</dbReference>
<keyword evidence="1" id="KW-0812">Transmembrane</keyword>
<keyword evidence="1" id="KW-1133">Transmembrane helix</keyword>
<feature type="transmembrane region" description="Helical" evidence="1">
    <location>
        <begin position="149"/>
        <end position="168"/>
    </location>
</feature>
<dbReference type="PANTHER" id="PTHR43550:SF3">
    <property type="entry name" value="3-KETODIHYDROSPHINGOSINE REDUCTASE"/>
    <property type="match status" value="1"/>
</dbReference>
<dbReference type="PANTHER" id="PTHR43550">
    <property type="entry name" value="3-KETODIHYDROSPHINGOSINE REDUCTASE"/>
    <property type="match status" value="1"/>
</dbReference>
<dbReference type="InterPro" id="IPR002347">
    <property type="entry name" value="SDR_fam"/>
</dbReference>
<dbReference type="PRINTS" id="PR00081">
    <property type="entry name" value="GDHRDH"/>
</dbReference>
<dbReference type="GO" id="GO:0047560">
    <property type="term" value="F:3-dehydrosphinganine reductase activity"/>
    <property type="evidence" value="ECO:0007669"/>
    <property type="project" value="TreeGrafter"/>
</dbReference>
<dbReference type="OrthoDB" id="10267115at2759"/>
<dbReference type="Pfam" id="PF00106">
    <property type="entry name" value="adh_short"/>
    <property type="match status" value="1"/>
</dbReference>
<feature type="transmembrane region" description="Helical" evidence="1">
    <location>
        <begin position="276"/>
        <end position="293"/>
    </location>
</feature>
<evidence type="ECO:0000313" key="2">
    <source>
        <dbReference type="EMBL" id="KAF7318506.1"/>
    </source>
</evidence>
<dbReference type="EMBL" id="JACAZE010000004">
    <property type="protein sequence ID" value="KAF7318506.1"/>
    <property type="molecule type" value="Genomic_DNA"/>
</dbReference>
<keyword evidence="1" id="KW-0472">Membrane</keyword>
<dbReference type="SUPFAM" id="SSF51735">
    <property type="entry name" value="NAD(P)-binding Rossmann-fold domains"/>
    <property type="match status" value="1"/>
</dbReference>
<protein>
    <submittedName>
        <fullName evidence="2">3-ketodihydrosphingosine reductase TSC10</fullName>
    </submittedName>
</protein>
<name>A0A8H6TKT2_MYCCL</name>
<keyword evidence="3" id="KW-1185">Reference proteome</keyword>
<evidence type="ECO:0000313" key="3">
    <source>
        <dbReference type="Proteomes" id="UP000613580"/>
    </source>
</evidence>
<organism evidence="2 3">
    <name type="scientific">Mycena chlorophos</name>
    <name type="common">Agaric fungus</name>
    <name type="synonym">Agaricus chlorophos</name>
    <dbReference type="NCBI Taxonomy" id="658473"/>
    <lineage>
        <taxon>Eukaryota</taxon>
        <taxon>Fungi</taxon>
        <taxon>Dikarya</taxon>
        <taxon>Basidiomycota</taxon>
        <taxon>Agaricomycotina</taxon>
        <taxon>Agaricomycetes</taxon>
        <taxon>Agaricomycetidae</taxon>
        <taxon>Agaricales</taxon>
        <taxon>Marasmiineae</taxon>
        <taxon>Mycenaceae</taxon>
        <taxon>Mycena</taxon>
    </lineage>
</organism>
<gene>
    <name evidence="2" type="ORF">HMN09_00360300</name>
</gene>